<comment type="catalytic activity">
    <reaction evidence="3">
        <text>adenosylcob(III)inamide + GTP = adenosylcob(III)inamide phosphate + GDP + H(+)</text>
        <dbReference type="Rhea" id="RHEA:15765"/>
        <dbReference type="ChEBI" id="CHEBI:2480"/>
        <dbReference type="ChEBI" id="CHEBI:15378"/>
        <dbReference type="ChEBI" id="CHEBI:37565"/>
        <dbReference type="ChEBI" id="CHEBI:58189"/>
        <dbReference type="ChEBI" id="CHEBI:58502"/>
        <dbReference type="EC" id="2.7.1.156"/>
    </reaction>
</comment>
<evidence type="ECO:0000256" key="15">
    <source>
        <dbReference type="ARBA" id="ARBA00023134"/>
    </source>
</evidence>
<keyword evidence="15 19" id="KW-0342">GTP-binding</keyword>
<keyword evidence="13" id="KW-0418">Kinase</keyword>
<dbReference type="Pfam" id="PF02283">
    <property type="entry name" value="CobU"/>
    <property type="match status" value="1"/>
</dbReference>
<dbReference type="KEGG" id="pswu:SY83_08820"/>
<dbReference type="RefSeq" id="WP_068605904.1">
    <property type="nucleotide sequence ID" value="NZ_CP011388.1"/>
</dbReference>
<gene>
    <name evidence="20" type="ORF">SY83_08820</name>
</gene>
<dbReference type="EC" id="2.7.7.62" evidence="9"/>
<dbReference type="AlphaFoldDB" id="A0A172THJ9"/>
<feature type="binding site" evidence="19">
    <location>
        <begin position="8"/>
        <end position="15"/>
    </location>
    <ligand>
        <name>GTP</name>
        <dbReference type="ChEBI" id="CHEBI:37565"/>
    </ligand>
</feature>
<evidence type="ECO:0000256" key="17">
    <source>
        <dbReference type="ARBA" id="ARBA00030571"/>
    </source>
</evidence>
<evidence type="ECO:0000256" key="2">
    <source>
        <dbReference type="ARBA" id="ARBA00000711"/>
    </source>
</evidence>
<evidence type="ECO:0000256" key="14">
    <source>
        <dbReference type="ARBA" id="ARBA00022840"/>
    </source>
</evidence>
<dbReference type="InterPro" id="IPR003203">
    <property type="entry name" value="CobU/CobP"/>
</dbReference>
<evidence type="ECO:0000256" key="7">
    <source>
        <dbReference type="ARBA" id="ARBA00007490"/>
    </source>
</evidence>
<comment type="similarity">
    <text evidence="7">Belongs to the CobU/CobP family.</text>
</comment>
<comment type="pathway">
    <text evidence="5">Cofactor biosynthesis; adenosylcobalamin biosynthesis; adenosylcobalamin from cob(II)yrinate a,c-diamide: step 6/7.</text>
</comment>
<evidence type="ECO:0000256" key="4">
    <source>
        <dbReference type="ARBA" id="ARBA00003889"/>
    </source>
</evidence>
<evidence type="ECO:0000256" key="5">
    <source>
        <dbReference type="ARBA" id="ARBA00004692"/>
    </source>
</evidence>
<evidence type="ECO:0000256" key="19">
    <source>
        <dbReference type="PIRSR" id="PIRSR006135-2"/>
    </source>
</evidence>
<comment type="catalytic activity">
    <reaction evidence="2">
        <text>adenosylcob(III)inamide phosphate + GTP + H(+) = adenosylcob(III)inamide-GDP + diphosphate</text>
        <dbReference type="Rhea" id="RHEA:22712"/>
        <dbReference type="ChEBI" id="CHEBI:15378"/>
        <dbReference type="ChEBI" id="CHEBI:33019"/>
        <dbReference type="ChEBI" id="CHEBI:37565"/>
        <dbReference type="ChEBI" id="CHEBI:58502"/>
        <dbReference type="ChEBI" id="CHEBI:60487"/>
        <dbReference type="EC" id="2.7.7.62"/>
    </reaction>
</comment>
<dbReference type="STRING" id="1178515.SY83_08820"/>
<dbReference type="OrthoDB" id="9799422at2"/>
<evidence type="ECO:0000256" key="1">
    <source>
        <dbReference type="ARBA" id="ARBA00000312"/>
    </source>
</evidence>
<comment type="function">
    <text evidence="4">Catalyzes ATP-dependent phosphorylation of adenosylcobinamide and addition of GMP to adenosylcobinamide phosphate.</text>
</comment>
<evidence type="ECO:0000256" key="3">
    <source>
        <dbReference type="ARBA" id="ARBA00001522"/>
    </source>
</evidence>
<evidence type="ECO:0000313" key="20">
    <source>
        <dbReference type="EMBL" id="ANE46364.1"/>
    </source>
</evidence>
<comment type="catalytic activity">
    <reaction evidence="1">
        <text>adenosylcob(III)inamide + ATP = adenosylcob(III)inamide phosphate + ADP + H(+)</text>
        <dbReference type="Rhea" id="RHEA:15769"/>
        <dbReference type="ChEBI" id="CHEBI:2480"/>
        <dbReference type="ChEBI" id="CHEBI:15378"/>
        <dbReference type="ChEBI" id="CHEBI:30616"/>
        <dbReference type="ChEBI" id="CHEBI:58502"/>
        <dbReference type="ChEBI" id="CHEBI:456216"/>
        <dbReference type="EC" id="2.7.1.156"/>
    </reaction>
</comment>
<evidence type="ECO:0000256" key="6">
    <source>
        <dbReference type="ARBA" id="ARBA00005159"/>
    </source>
</evidence>
<dbReference type="InterPro" id="IPR027417">
    <property type="entry name" value="P-loop_NTPase"/>
</dbReference>
<dbReference type="Proteomes" id="UP000076927">
    <property type="component" value="Chromosome"/>
</dbReference>
<dbReference type="PANTHER" id="PTHR34848:SF1">
    <property type="entry name" value="BIFUNCTIONAL ADENOSYLCOBALAMIN BIOSYNTHESIS PROTEIN COBU"/>
    <property type="match status" value="1"/>
</dbReference>
<evidence type="ECO:0000256" key="11">
    <source>
        <dbReference type="ARBA" id="ARBA00022679"/>
    </source>
</evidence>
<evidence type="ECO:0000256" key="10">
    <source>
        <dbReference type="ARBA" id="ARBA00022573"/>
    </source>
</evidence>
<dbReference type="Gene3D" id="3.40.50.300">
    <property type="entry name" value="P-loop containing nucleotide triphosphate hydrolases"/>
    <property type="match status" value="1"/>
</dbReference>
<name>A0A172THJ9_9BACL</name>
<feature type="binding site" evidence="19">
    <location>
        <position position="101"/>
    </location>
    <ligand>
        <name>GTP</name>
        <dbReference type="ChEBI" id="CHEBI:37565"/>
    </ligand>
</feature>
<dbReference type="EMBL" id="CP011388">
    <property type="protein sequence ID" value="ANE46364.1"/>
    <property type="molecule type" value="Genomic_DNA"/>
</dbReference>
<dbReference type="SUPFAM" id="SSF52540">
    <property type="entry name" value="P-loop containing nucleoside triphosphate hydrolases"/>
    <property type="match status" value="1"/>
</dbReference>
<keyword evidence="14" id="KW-0067">ATP-binding</keyword>
<keyword evidence="12 19" id="KW-0547">Nucleotide-binding</keyword>
<evidence type="ECO:0000256" key="9">
    <source>
        <dbReference type="ARBA" id="ARBA00012523"/>
    </source>
</evidence>
<feature type="active site" description="GMP-histidine intermediate" evidence="18">
    <location>
        <position position="68"/>
    </location>
</feature>
<feature type="binding site" evidence="19">
    <location>
        <begin position="52"/>
        <end position="54"/>
    </location>
    <ligand>
        <name>GTP</name>
        <dbReference type="ChEBI" id="CHEBI:37565"/>
    </ligand>
</feature>
<evidence type="ECO:0000256" key="18">
    <source>
        <dbReference type="PIRSR" id="PIRSR006135-1"/>
    </source>
</evidence>
<dbReference type="PANTHER" id="PTHR34848">
    <property type="match status" value="1"/>
</dbReference>
<dbReference type="GO" id="GO:0009236">
    <property type="term" value="P:cobalamin biosynthetic process"/>
    <property type="evidence" value="ECO:0007669"/>
    <property type="project" value="UniProtKB-UniPathway"/>
</dbReference>
<evidence type="ECO:0000256" key="16">
    <source>
        <dbReference type="ARBA" id="ARBA00029570"/>
    </source>
</evidence>
<dbReference type="GO" id="GO:0005524">
    <property type="term" value="F:ATP binding"/>
    <property type="evidence" value="ECO:0007669"/>
    <property type="project" value="UniProtKB-KW"/>
</dbReference>
<dbReference type="GO" id="GO:0043752">
    <property type="term" value="F:adenosylcobinamide kinase activity"/>
    <property type="evidence" value="ECO:0007669"/>
    <property type="project" value="UniProtKB-EC"/>
</dbReference>
<feature type="binding site" evidence="19">
    <location>
        <position position="80"/>
    </location>
    <ligand>
        <name>GTP</name>
        <dbReference type="ChEBI" id="CHEBI:37565"/>
    </ligand>
</feature>
<dbReference type="PIRSF" id="PIRSF006135">
    <property type="entry name" value="CobU"/>
    <property type="match status" value="1"/>
</dbReference>
<evidence type="ECO:0000256" key="8">
    <source>
        <dbReference type="ARBA" id="ARBA00012016"/>
    </source>
</evidence>
<keyword evidence="11" id="KW-0808">Transferase</keyword>
<evidence type="ECO:0000256" key="12">
    <source>
        <dbReference type="ARBA" id="ARBA00022741"/>
    </source>
</evidence>
<feature type="binding site" evidence="19">
    <location>
        <begin position="69"/>
        <end position="72"/>
    </location>
    <ligand>
        <name>GTP</name>
        <dbReference type="ChEBI" id="CHEBI:37565"/>
    </ligand>
</feature>
<dbReference type="GO" id="GO:0005525">
    <property type="term" value="F:GTP binding"/>
    <property type="evidence" value="ECO:0007669"/>
    <property type="project" value="UniProtKB-KW"/>
</dbReference>
<evidence type="ECO:0000313" key="21">
    <source>
        <dbReference type="Proteomes" id="UP000076927"/>
    </source>
</evidence>
<keyword evidence="21" id="KW-1185">Reference proteome</keyword>
<dbReference type="EC" id="2.7.1.156" evidence="8"/>
<accession>A0A172THJ9</accession>
<dbReference type="GO" id="GO:0008820">
    <property type="term" value="F:cobinamide phosphate guanylyltransferase activity"/>
    <property type="evidence" value="ECO:0007669"/>
    <property type="project" value="UniProtKB-EC"/>
</dbReference>
<proteinExistence type="inferred from homology"/>
<organism evidence="20 21">
    <name type="scientific">Paenibacillus swuensis</name>
    <dbReference type="NCBI Taxonomy" id="1178515"/>
    <lineage>
        <taxon>Bacteria</taxon>
        <taxon>Bacillati</taxon>
        <taxon>Bacillota</taxon>
        <taxon>Bacilli</taxon>
        <taxon>Bacillales</taxon>
        <taxon>Paenibacillaceae</taxon>
        <taxon>Paenibacillus</taxon>
    </lineage>
</organism>
<keyword evidence="10" id="KW-0169">Cobalamin biosynthesis</keyword>
<reference evidence="20 21" key="1">
    <citation type="submission" date="2015-01" db="EMBL/GenBank/DDBJ databases">
        <title>Paenibacillus swuensis/DY6/whole genome sequencing.</title>
        <authorList>
            <person name="Kim M.K."/>
            <person name="Srinivasan S."/>
            <person name="Lee J.-J."/>
        </authorList>
    </citation>
    <scope>NUCLEOTIDE SEQUENCE [LARGE SCALE GENOMIC DNA]</scope>
    <source>
        <strain evidence="20 21">DY6</strain>
    </source>
</reference>
<protein>
    <recommendedName>
        <fullName evidence="16">Adenosylcobinamide kinase</fullName>
        <ecNumber evidence="8">2.7.1.156</ecNumber>
        <ecNumber evidence="9">2.7.7.62</ecNumber>
    </recommendedName>
    <alternativeName>
        <fullName evidence="17">Adenosylcobinamide-phosphate guanylyltransferase</fullName>
    </alternativeName>
</protein>
<dbReference type="PATRIC" id="fig|1178515.4.peg.1761"/>
<sequence length="201" mass="22075">MKLIMISGGVRSGKSRYAEEMAHQLSLAGASTILPTSQSSSPITNGSVLYVATGHIYDDEMRTRIEAHRNRRPSEWGLLETPDKLTEGVANYEGYPVILVDSLSAWVGNQLMAVSEEQCRSDEVTMHVKDEIQQWLHAMRTKLSTEAAVFIVTDEVGWGGVAMNPLGRWFQDVIGDANQQLAAEADEVFAVISGLPLRLKG</sequence>
<dbReference type="CDD" id="cd00544">
    <property type="entry name" value="CobU"/>
    <property type="match status" value="1"/>
</dbReference>
<comment type="pathway">
    <text evidence="6">Cofactor biosynthesis; adenosylcobalamin biosynthesis; adenosylcobalamin from cob(II)yrinate a,c-diamide: step 5/7.</text>
</comment>
<dbReference type="UniPathway" id="UPA00148">
    <property type="reaction ID" value="UER00236"/>
</dbReference>
<evidence type="ECO:0000256" key="13">
    <source>
        <dbReference type="ARBA" id="ARBA00022777"/>
    </source>
</evidence>